<protein>
    <submittedName>
        <fullName evidence="2">Uncharacterized protein</fullName>
    </submittedName>
</protein>
<comment type="caution">
    <text evidence="2">The sequence shown here is derived from an EMBL/GenBank/DDBJ whole genome shotgun (WGS) entry which is preliminary data.</text>
</comment>
<dbReference type="Proteomes" id="UP001241169">
    <property type="component" value="Unassembled WGS sequence"/>
</dbReference>
<keyword evidence="3" id="KW-1185">Reference proteome</keyword>
<dbReference type="RefSeq" id="XP_060343084.1">
    <property type="nucleotide sequence ID" value="XM_060498350.1"/>
</dbReference>
<evidence type="ECO:0000313" key="2">
    <source>
        <dbReference type="EMBL" id="KAK1523245.1"/>
    </source>
</evidence>
<proteinExistence type="predicted"/>
<evidence type="ECO:0000313" key="3">
    <source>
        <dbReference type="Proteomes" id="UP001241169"/>
    </source>
</evidence>
<evidence type="ECO:0000256" key="1">
    <source>
        <dbReference type="SAM" id="MobiDB-lite"/>
    </source>
</evidence>
<gene>
    <name evidence="2" type="ORF">CPAR01_14098</name>
</gene>
<feature type="region of interest" description="Disordered" evidence="1">
    <location>
        <begin position="1"/>
        <end position="37"/>
    </location>
</feature>
<reference evidence="2 3" key="1">
    <citation type="submission" date="2016-10" db="EMBL/GenBank/DDBJ databases">
        <title>The genome sequence of Colletotrichum fioriniae PJ7.</title>
        <authorList>
            <person name="Baroncelli R."/>
        </authorList>
    </citation>
    <scope>NUCLEOTIDE SEQUENCE [LARGE SCALE GENOMIC DNA]</scope>
    <source>
        <strain evidence="2 3">IMI 384185</strain>
    </source>
</reference>
<dbReference type="EMBL" id="MOPA01000014">
    <property type="protein sequence ID" value="KAK1523245.1"/>
    <property type="molecule type" value="Genomic_DNA"/>
</dbReference>
<accession>A0ABQ9S3L9</accession>
<name>A0ABQ9S3L9_9PEZI</name>
<organism evidence="2 3">
    <name type="scientific">Colletotrichum paranaense</name>
    <dbReference type="NCBI Taxonomy" id="1914294"/>
    <lineage>
        <taxon>Eukaryota</taxon>
        <taxon>Fungi</taxon>
        <taxon>Dikarya</taxon>
        <taxon>Ascomycota</taxon>
        <taxon>Pezizomycotina</taxon>
        <taxon>Sordariomycetes</taxon>
        <taxon>Hypocreomycetidae</taxon>
        <taxon>Glomerellales</taxon>
        <taxon>Glomerellaceae</taxon>
        <taxon>Colletotrichum</taxon>
        <taxon>Colletotrichum acutatum species complex</taxon>
    </lineage>
</organism>
<dbReference type="GeneID" id="85382249"/>
<feature type="region of interest" description="Disordered" evidence="1">
    <location>
        <begin position="283"/>
        <end position="327"/>
    </location>
</feature>
<feature type="compositionally biased region" description="Basic and acidic residues" evidence="1">
    <location>
        <begin position="1"/>
        <end position="20"/>
    </location>
</feature>
<sequence length="327" mass="35468">MPATDGRESRTEREREKEGGADSLSRQGDKVRTDATLPRGLVQYDGARAGSSGVLVHGWAAAPCSHPERAPASNPVQSNAVQSSSPPFYPNFVIGLQQFSFLDSHSLSFGHPSIQHQSKLANRRLWLQTTVYEYSLLRTPYLQSIAGSTCHRLRVLCGNIAPRLSAAHVPLSHALLRALWKPGPGPLLITHLPTTFPVPLRRGSKHAFLGFNVYCIPAPPPAHTDTYLLNPGMEPLNDNRVSQPSFILVALSVASLTSTSLQPRWTNHGDSFAVLRLKDQTPLACDKTPGQDAKQVTPRSEPIPDRAMLGSDPLPMQASSHLAAPAL</sequence>